<feature type="transmembrane region" description="Helical" evidence="6">
    <location>
        <begin position="692"/>
        <end position="716"/>
    </location>
</feature>
<dbReference type="PROSITE" id="PS51257">
    <property type="entry name" value="PROKAR_LIPOPROTEIN"/>
    <property type="match status" value="1"/>
</dbReference>
<accession>A0ABW3K8Z5</accession>
<feature type="transmembrane region" description="Helical" evidence="6">
    <location>
        <begin position="21"/>
        <end position="41"/>
    </location>
</feature>
<keyword evidence="5 6" id="KW-0472">Membrane</keyword>
<evidence type="ECO:0000313" key="10">
    <source>
        <dbReference type="Proteomes" id="UP001597112"/>
    </source>
</evidence>
<evidence type="ECO:0000256" key="6">
    <source>
        <dbReference type="SAM" id="Phobius"/>
    </source>
</evidence>
<dbReference type="Pfam" id="PF02687">
    <property type="entry name" value="FtsX"/>
    <property type="match status" value="2"/>
</dbReference>
<gene>
    <name evidence="9" type="ORF">ACFQ21_21395</name>
</gene>
<dbReference type="Proteomes" id="UP001597112">
    <property type="component" value="Unassembled WGS sequence"/>
</dbReference>
<feature type="transmembrane region" description="Helical" evidence="6">
    <location>
        <begin position="300"/>
        <end position="322"/>
    </location>
</feature>
<dbReference type="RefSeq" id="WP_377582445.1">
    <property type="nucleotide sequence ID" value="NZ_JBHTKA010000008.1"/>
</dbReference>
<protein>
    <submittedName>
        <fullName evidence="9">ABC transporter permease</fullName>
    </submittedName>
</protein>
<organism evidence="9 10">
    <name type="scientific">Ohtaekwangia kribbensis</name>
    <dbReference type="NCBI Taxonomy" id="688913"/>
    <lineage>
        <taxon>Bacteria</taxon>
        <taxon>Pseudomonadati</taxon>
        <taxon>Bacteroidota</taxon>
        <taxon>Cytophagia</taxon>
        <taxon>Cytophagales</taxon>
        <taxon>Fulvivirgaceae</taxon>
        <taxon>Ohtaekwangia</taxon>
    </lineage>
</organism>
<evidence type="ECO:0000259" key="7">
    <source>
        <dbReference type="Pfam" id="PF02687"/>
    </source>
</evidence>
<feature type="transmembrane region" description="Helical" evidence="6">
    <location>
        <begin position="347"/>
        <end position="372"/>
    </location>
</feature>
<feature type="domain" description="MacB-like periplasmic core" evidence="8">
    <location>
        <begin position="20"/>
        <end position="241"/>
    </location>
</feature>
<name>A0ABW3K8Z5_9BACT</name>
<reference evidence="10" key="1">
    <citation type="journal article" date="2019" name="Int. J. Syst. Evol. Microbiol.">
        <title>The Global Catalogue of Microorganisms (GCM) 10K type strain sequencing project: providing services to taxonomists for standard genome sequencing and annotation.</title>
        <authorList>
            <consortium name="The Broad Institute Genomics Platform"/>
            <consortium name="The Broad Institute Genome Sequencing Center for Infectious Disease"/>
            <person name="Wu L."/>
            <person name="Ma J."/>
        </authorList>
    </citation>
    <scope>NUCLEOTIDE SEQUENCE [LARGE SCALE GENOMIC DNA]</scope>
    <source>
        <strain evidence="10">CCUG 58938</strain>
    </source>
</reference>
<keyword evidence="4 6" id="KW-1133">Transmembrane helix</keyword>
<dbReference type="PANTHER" id="PTHR30572">
    <property type="entry name" value="MEMBRANE COMPONENT OF TRANSPORTER-RELATED"/>
    <property type="match status" value="1"/>
</dbReference>
<dbReference type="Pfam" id="PF12704">
    <property type="entry name" value="MacB_PCD"/>
    <property type="match status" value="2"/>
</dbReference>
<feature type="transmembrane region" description="Helical" evidence="6">
    <location>
        <begin position="392"/>
        <end position="416"/>
    </location>
</feature>
<dbReference type="InterPro" id="IPR050250">
    <property type="entry name" value="Macrolide_Exporter_MacB"/>
</dbReference>
<evidence type="ECO:0000259" key="8">
    <source>
        <dbReference type="Pfam" id="PF12704"/>
    </source>
</evidence>
<evidence type="ECO:0000256" key="1">
    <source>
        <dbReference type="ARBA" id="ARBA00004651"/>
    </source>
</evidence>
<feature type="domain" description="ABC3 transporter permease C-terminal" evidence="7">
    <location>
        <begin position="306"/>
        <end position="421"/>
    </location>
</feature>
<comment type="subcellular location">
    <subcellularLocation>
        <location evidence="1">Cell membrane</location>
        <topology evidence="1">Multi-pass membrane protein</topology>
    </subcellularLocation>
</comment>
<sequence>MLKNYLRIAIRSLIKQKVYTIINVLGLSTGIASCILIVMFVTNEFSYDSFHSNADNIYKVALERKYPNHSTNYAIIPHSYADVMQHDFPEIASVVKMGGPINQVVVNYKDERDEVKQFEEDFIMAADSNFFTFFSIRVLKGDPKKVLLQRNDVVLTEETAKRYFGNNDPVGKTIRMFNQDFHVSGICENIPDNSHFKFDFLSKWDDNFFGGGNQSNFTTFSAHVYIQLKPGADAKALQTKLPKMVDTYAAAQIERDLGKSWEDYKKEGNGYTYFLQPLKSIHLDPRNIEAKMQPGGNLNYVYFLISVAVLILVIACINFMNLATARSAERAREVGVRKTMGSLKSQLVFQFLTESIVLSLFATALALTITWFALPYFNNLVDKHLTLDFTGLLPLALLGIALVVGFLAGSYPAFALSSFNPVVVMKGNFTSNTKGTWLRNGLVVFQFFISIVLIVGTMVVAEQMQYMQNKSLGYDKEQMLVIERVFALENNARTFTEEVKRIGNVEKAATSFSLLGRQGDFFGAQFTPEGSSEILTTKTMGIDDTFAETVGFEFTEGHGFSESTNDSLSIILNEAAVKTLDIADPIGKKLLQVQRTQQGNVTVQYTIIGIIKDFNFQSLRDPVTPLTIQSNESFGGGAAYTYARVKGKNATTVISDIEAAWKKLAPDQPFKYQFLDQNLNAQYESEQRAGKVFAIFSGLAIIIACVGLFGLAAYTANLRTKEIGIRKVLGASVGGIVVLLSKDFTKLIVIAFILATPFAWYMMDNWLQNFAYRIQLGVGIFLLAGVIALLIAWITVSYQSIKAAIVNPVKSLKNE</sequence>
<dbReference type="EMBL" id="JBHTKA010000008">
    <property type="protein sequence ID" value="MFD1001895.1"/>
    <property type="molecule type" value="Genomic_DNA"/>
</dbReference>
<evidence type="ECO:0000256" key="4">
    <source>
        <dbReference type="ARBA" id="ARBA00022989"/>
    </source>
</evidence>
<evidence type="ECO:0000313" key="9">
    <source>
        <dbReference type="EMBL" id="MFD1001895.1"/>
    </source>
</evidence>
<comment type="caution">
    <text evidence="9">The sequence shown here is derived from an EMBL/GenBank/DDBJ whole genome shotgun (WGS) entry which is preliminary data.</text>
</comment>
<keyword evidence="3 6" id="KW-0812">Transmembrane</keyword>
<feature type="transmembrane region" description="Helical" evidence="6">
    <location>
        <begin position="437"/>
        <end position="461"/>
    </location>
</feature>
<evidence type="ECO:0000256" key="3">
    <source>
        <dbReference type="ARBA" id="ARBA00022692"/>
    </source>
</evidence>
<feature type="transmembrane region" description="Helical" evidence="6">
    <location>
        <begin position="774"/>
        <end position="796"/>
    </location>
</feature>
<dbReference type="InterPro" id="IPR025857">
    <property type="entry name" value="MacB_PCD"/>
</dbReference>
<dbReference type="InterPro" id="IPR003838">
    <property type="entry name" value="ABC3_permease_C"/>
</dbReference>
<dbReference type="PANTHER" id="PTHR30572:SF18">
    <property type="entry name" value="ABC-TYPE MACROLIDE FAMILY EXPORT SYSTEM PERMEASE COMPONENT 2"/>
    <property type="match status" value="1"/>
</dbReference>
<evidence type="ECO:0000256" key="5">
    <source>
        <dbReference type="ARBA" id="ARBA00023136"/>
    </source>
</evidence>
<feature type="transmembrane region" description="Helical" evidence="6">
    <location>
        <begin position="728"/>
        <end position="754"/>
    </location>
</feature>
<evidence type="ECO:0000256" key="2">
    <source>
        <dbReference type="ARBA" id="ARBA00022475"/>
    </source>
</evidence>
<feature type="domain" description="ABC3 transporter permease C-terminal" evidence="7">
    <location>
        <begin position="695"/>
        <end position="807"/>
    </location>
</feature>
<keyword evidence="10" id="KW-1185">Reference proteome</keyword>
<proteinExistence type="predicted"/>
<feature type="domain" description="MacB-like periplasmic core" evidence="8">
    <location>
        <begin position="449"/>
        <end position="659"/>
    </location>
</feature>
<keyword evidence="2" id="KW-1003">Cell membrane</keyword>